<evidence type="ECO:0000256" key="2">
    <source>
        <dbReference type="ARBA" id="ARBA00023125"/>
    </source>
</evidence>
<dbReference type="SUPFAM" id="SSF46689">
    <property type="entry name" value="Homeodomain-like"/>
    <property type="match status" value="1"/>
</dbReference>
<keyword evidence="2 4" id="KW-0238">DNA-binding</keyword>
<dbReference type="InterPro" id="IPR009057">
    <property type="entry name" value="Homeodomain-like_sf"/>
</dbReference>
<dbReference type="InterPro" id="IPR050109">
    <property type="entry name" value="HTH-type_TetR-like_transc_reg"/>
</dbReference>
<comment type="caution">
    <text evidence="6">The sequence shown here is derived from an EMBL/GenBank/DDBJ whole genome shotgun (WGS) entry which is preliminary data.</text>
</comment>
<sequence length="216" mass="23675">MAQQARAVETRRQIVVAAANLFSRVGYERARLNDIVGESGLTRGAIYFHFQSKDDLAAIVVDEFQATSMRAVGTIAQTDTYGMRQLVMLCREMGRLLVDDPVVRAGIRLIIELHSGEAPIPVYLAWIEAIKYFVTKAVEDGDVPPDTDAEEAAVFVTESFVGAHVLSYAVSGHDDLPARIDRLADYLVTALMPDERIAARSDLLGARWTPPTEPGA</sequence>
<dbReference type="InterPro" id="IPR036271">
    <property type="entry name" value="Tet_transcr_reg_TetR-rel_C_sf"/>
</dbReference>
<dbReference type="PANTHER" id="PTHR30055">
    <property type="entry name" value="HTH-TYPE TRANSCRIPTIONAL REGULATOR RUTR"/>
    <property type="match status" value="1"/>
</dbReference>
<evidence type="ECO:0000313" key="6">
    <source>
        <dbReference type="EMBL" id="GAA2386262.1"/>
    </source>
</evidence>
<evidence type="ECO:0000256" key="3">
    <source>
        <dbReference type="ARBA" id="ARBA00023163"/>
    </source>
</evidence>
<gene>
    <name evidence="6" type="primary">cprB</name>
    <name evidence="6" type="ORF">GCM10009855_28000</name>
</gene>
<keyword evidence="7" id="KW-1185">Reference proteome</keyword>
<dbReference type="InterPro" id="IPR054126">
    <property type="entry name" value="CprB_TetR_C"/>
</dbReference>
<dbReference type="Pfam" id="PF21935">
    <property type="entry name" value="TetR_C_45"/>
    <property type="match status" value="1"/>
</dbReference>
<protein>
    <submittedName>
        <fullName evidence="6">Transcriptional regulator CprB</fullName>
    </submittedName>
</protein>
<dbReference type="InterPro" id="IPR001647">
    <property type="entry name" value="HTH_TetR"/>
</dbReference>
<dbReference type="Proteomes" id="UP001501170">
    <property type="component" value="Unassembled WGS sequence"/>
</dbReference>
<feature type="DNA-binding region" description="H-T-H motif" evidence="4">
    <location>
        <begin position="31"/>
        <end position="50"/>
    </location>
</feature>
<evidence type="ECO:0000259" key="5">
    <source>
        <dbReference type="PROSITE" id="PS50977"/>
    </source>
</evidence>
<name>A0ABN3HS08_9ACTN</name>
<dbReference type="NCBIfam" id="NF041196">
    <property type="entry name" value="ScbR_bind_reg"/>
    <property type="match status" value="1"/>
</dbReference>
<dbReference type="RefSeq" id="WP_045539052.1">
    <property type="nucleotide sequence ID" value="NZ_BAAARB010000016.1"/>
</dbReference>
<evidence type="ECO:0000256" key="1">
    <source>
        <dbReference type="ARBA" id="ARBA00023015"/>
    </source>
</evidence>
<dbReference type="Gene3D" id="1.10.357.10">
    <property type="entry name" value="Tetracycline Repressor, domain 2"/>
    <property type="match status" value="1"/>
</dbReference>
<keyword evidence="1" id="KW-0805">Transcription regulation</keyword>
<evidence type="ECO:0000256" key="4">
    <source>
        <dbReference type="PROSITE-ProRule" id="PRU00335"/>
    </source>
</evidence>
<dbReference type="PRINTS" id="PR00455">
    <property type="entry name" value="HTHTETR"/>
</dbReference>
<proteinExistence type="predicted"/>
<accession>A0ABN3HS08</accession>
<dbReference type="EMBL" id="BAAARB010000016">
    <property type="protein sequence ID" value="GAA2386262.1"/>
    <property type="molecule type" value="Genomic_DNA"/>
</dbReference>
<feature type="domain" description="HTH tetR-type" evidence="5">
    <location>
        <begin position="8"/>
        <end position="68"/>
    </location>
</feature>
<dbReference type="PANTHER" id="PTHR30055:SF234">
    <property type="entry name" value="HTH-TYPE TRANSCRIPTIONAL REGULATOR BETI"/>
    <property type="match status" value="1"/>
</dbReference>
<reference evidence="6 7" key="1">
    <citation type="journal article" date="2019" name="Int. J. Syst. Evol. Microbiol.">
        <title>The Global Catalogue of Microorganisms (GCM) 10K type strain sequencing project: providing services to taxonomists for standard genome sequencing and annotation.</title>
        <authorList>
            <consortium name="The Broad Institute Genomics Platform"/>
            <consortium name="The Broad Institute Genome Sequencing Center for Infectious Disease"/>
            <person name="Wu L."/>
            <person name="Ma J."/>
        </authorList>
    </citation>
    <scope>NUCLEOTIDE SEQUENCE [LARGE SCALE GENOMIC DNA]</scope>
    <source>
        <strain evidence="6 7">JCM 16227</strain>
    </source>
</reference>
<dbReference type="InterPro" id="IPR047923">
    <property type="entry name" value="ArpA-like"/>
</dbReference>
<dbReference type="PROSITE" id="PS50977">
    <property type="entry name" value="HTH_TETR_2"/>
    <property type="match status" value="1"/>
</dbReference>
<organism evidence="6 7">
    <name type="scientific">Gordonia cholesterolivorans</name>
    <dbReference type="NCBI Taxonomy" id="559625"/>
    <lineage>
        <taxon>Bacteria</taxon>
        <taxon>Bacillati</taxon>
        <taxon>Actinomycetota</taxon>
        <taxon>Actinomycetes</taxon>
        <taxon>Mycobacteriales</taxon>
        <taxon>Gordoniaceae</taxon>
        <taxon>Gordonia</taxon>
    </lineage>
</organism>
<dbReference type="SUPFAM" id="SSF48498">
    <property type="entry name" value="Tetracyclin repressor-like, C-terminal domain"/>
    <property type="match status" value="1"/>
</dbReference>
<dbReference type="Pfam" id="PF00440">
    <property type="entry name" value="TetR_N"/>
    <property type="match status" value="1"/>
</dbReference>
<keyword evidence="3" id="KW-0804">Transcription</keyword>
<evidence type="ECO:0000313" key="7">
    <source>
        <dbReference type="Proteomes" id="UP001501170"/>
    </source>
</evidence>